<dbReference type="InterPro" id="IPR029053">
    <property type="entry name" value="Viral_coat"/>
</dbReference>
<dbReference type="InterPro" id="IPR010392">
    <property type="entry name" value="Satellite_virus_coat"/>
</dbReference>
<keyword evidence="3" id="KW-0946">Virion</keyword>
<keyword evidence="2" id="KW-0167">Capsid protein</keyword>
<sequence>MSMRSRYDRLDRKRPYSSHLSRVRAAASVGRRDARMSRLMAARSVVRRGGFGPAGPGAMEYKAIDTRMNATAVDNGASVLLLNGCARGDDINERTGRRTTMASLEAKIYTYATTTTGASQIHRHLLVLDTQPNGSALTALQVLSAADTFSSRNLENRARFRVLMDRRFSLSAATMSGSRRVFKYYKRLHIPVTYNGGDAGTVADIVTNSLYWIGIGSEAAGPTAGAAQGFFRVRFTDQ</sequence>
<dbReference type="Gene3D" id="2.60.120.20">
    <property type="match status" value="1"/>
</dbReference>
<dbReference type="InterPro" id="IPR037164">
    <property type="entry name" value="Satellite_virus_coat_sf"/>
</dbReference>
<evidence type="ECO:0000256" key="2">
    <source>
        <dbReference type="ARBA" id="ARBA00022561"/>
    </source>
</evidence>
<comment type="subcellular location">
    <subcellularLocation>
        <location evidence="1">Virion</location>
    </subcellularLocation>
</comment>
<protein>
    <submittedName>
        <fullName evidence="4">Putative capsid</fullName>
    </submittedName>
</protein>
<dbReference type="SUPFAM" id="SSF88650">
    <property type="entry name" value="Satellite viruses"/>
    <property type="match status" value="1"/>
</dbReference>
<accession>A0A1D8MK19</accession>
<dbReference type="Pfam" id="PF03898">
    <property type="entry name" value="TNV_CP"/>
    <property type="match status" value="1"/>
</dbReference>
<evidence type="ECO:0000256" key="1">
    <source>
        <dbReference type="ARBA" id="ARBA00004328"/>
    </source>
</evidence>
<dbReference type="GO" id="GO:0005198">
    <property type="term" value="F:structural molecule activity"/>
    <property type="evidence" value="ECO:0007669"/>
    <property type="project" value="InterPro"/>
</dbReference>
<evidence type="ECO:0000256" key="3">
    <source>
        <dbReference type="ARBA" id="ARBA00022844"/>
    </source>
</evidence>
<name>A0A1D8MK19_9VIRU</name>
<evidence type="ECO:0000313" key="4">
    <source>
        <dbReference type="EMBL" id="AOV86282.1"/>
    </source>
</evidence>
<dbReference type="EMBL" id="KX259429">
    <property type="protein sequence ID" value="AOV86282.1"/>
    <property type="molecule type" value="Genomic_DNA"/>
</dbReference>
<reference evidence="4" key="1">
    <citation type="submission" date="2016-05" db="EMBL/GenBank/DDBJ databases">
        <title>Viral Hybridization Blurs Taxonomic Lines in a Wastewater Treatment Plant.</title>
        <authorList>
            <person name="Pearson V.M.M."/>
            <person name="Caudle S.B."/>
            <person name="Rokyta D.R."/>
        </authorList>
    </citation>
    <scope>NUCLEOTIDE SEQUENCE</scope>
    <source>
        <strain evidence="4">Wastewater_Circular_Virus_FL36</strain>
    </source>
</reference>
<proteinExistence type="predicted"/>
<organism evidence="4">
    <name type="scientific">uncultured virus</name>
    <dbReference type="NCBI Taxonomy" id="340016"/>
    <lineage>
        <taxon>Viruses</taxon>
        <taxon>environmental samples</taxon>
    </lineage>
</organism>
<dbReference type="GO" id="GO:0019028">
    <property type="term" value="C:viral capsid"/>
    <property type="evidence" value="ECO:0007669"/>
    <property type="project" value="UniProtKB-KW"/>
</dbReference>